<evidence type="ECO:0008006" key="4">
    <source>
        <dbReference type="Google" id="ProtNLM"/>
    </source>
</evidence>
<organism evidence="2 3">
    <name type="scientific">Alloalcanivorax venustensis ISO4</name>
    <dbReference type="NCBI Taxonomy" id="1177184"/>
    <lineage>
        <taxon>Bacteria</taxon>
        <taxon>Pseudomonadati</taxon>
        <taxon>Pseudomonadota</taxon>
        <taxon>Gammaproteobacteria</taxon>
        <taxon>Oceanospirillales</taxon>
        <taxon>Alcanivoracaceae</taxon>
        <taxon>Alloalcanivorax</taxon>
    </lineage>
</organism>
<comment type="caution">
    <text evidence="2">The sequence shown here is derived from an EMBL/GenBank/DDBJ whole genome shotgun (WGS) entry which is preliminary data.</text>
</comment>
<dbReference type="Pfam" id="PF05742">
    <property type="entry name" value="TANGO2"/>
    <property type="match status" value="1"/>
</dbReference>
<reference evidence="2 3" key="1">
    <citation type="submission" date="2012-09" db="EMBL/GenBank/DDBJ databases">
        <title>Genome Sequence of alkane-degrading Bacterium Alcanivorax venustensis ISO4.</title>
        <authorList>
            <person name="Lai Q."/>
            <person name="Shao Z."/>
        </authorList>
    </citation>
    <scope>NUCLEOTIDE SEQUENCE [LARGE SCALE GENOMIC DNA]</scope>
    <source>
        <strain evidence="2 3">ISO4</strain>
    </source>
</reference>
<proteinExistence type="predicted"/>
<sequence>MCIVLFDWRPGAATPLSVAANRDEFHARPTEAARWRGDVFCGLDIRAGGTWLGIHRDGRFAVITNFREPIAEPGGGERSRGLLPQAFLESRDTPEAFCAALADEQHHYAGFNLLVGDRRTLWYLSNRGAAPRPVDPGLHGLSNGLLDEPWPKVARGKANLDRALGREAGLEGLLDVVNDRHQPADSELPDTGVSRELERLVAPVFIQSDQYGTRASSAVQLHQDGHIEMAEQNWRPDGQPDGPVRYSQAL</sequence>
<dbReference type="EMBL" id="ARXR01000004">
    <property type="protein sequence ID" value="MBF5052119.1"/>
    <property type="molecule type" value="Genomic_DNA"/>
</dbReference>
<protein>
    <recommendedName>
        <fullName evidence="4">NRDE family protein</fullName>
    </recommendedName>
</protein>
<evidence type="ECO:0000313" key="2">
    <source>
        <dbReference type="EMBL" id="MBF5052119.1"/>
    </source>
</evidence>
<name>A0ABS0AE03_9GAMM</name>
<dbReference type="InterPro" id="IPR008551">
    <property type="entry name" value="TANGO2"/>
</dbReference>
<keyword evidence="3" id="KW-1185">Reference proteome</keyword>
<evidence type="ECO:0000256" key="1">
    <source>
        <dbReference type="SAM" id="MobiDB-lite"/>
    </source>
</evidence>
<dbReference type="PANTHER" id="PTHR17985:SF8">
    <property type="entry name" value="TRANSPORT AND GOLGI ORGANIZATION PROTEIN 2 HOMOLOG"/>
    <property type="match status" value="1"/>
</dbReference>
<dbReference type="PANTHER" id="PTHR17985">
    <property type="entry name" value="SER/THR-RICH PROTEIN T10 IN DGCR REGION"/>
    <property type="match status" value="1"/>
</dbReference>
<accession>A0ABS0AE03</accession>
<evidence type="ECO:0000313" key="3">
    <source>
        <dbReference type="Proteomes" id="UP000644441"/>
    </source>
</evidence>
<dbReference type="Proteomes" id="UP000644441">
    <property type="component" value="Unassembled WGS sequence"/>
</dbReference>
<feature type="region of interest" description="Disordered" evidence="1">
    <location>
        <begin position="231"/>
        <end position="250"/>
    </location>
</feature>
<dbReference type="RefSeq" id="WP_194855192.1">
    <property type="nucleotide sequence ID" value="NZ_ARXR01000004.1"/>
</dbReference>
<gene>
    <name evidence="2" type="ORF">ISO4_00721</name>
</gene>